<protein>
    <submittedName>
        <fullName evidence="1">Uncharacterized protein</fullName>
    </submittedName>
</protein>
<dbReference type="RefSeq" id="WP_099143415.1">
    <property type="nucleotide sequence ID" value="NZ_CAWNOR010000083.1"/>
</dbReference>
<organism evidence="1 2">
    <name type="scientific">Xenorhabdus kozodoii</name>
    <dbReference type="NCBI Taxonomy" id="351676"/>
    <lineage>
        <taxon>Bacteria</taxon>
        <taxon>Pseudomonadati</taxon>
        <taxon>Pseudomonadota</taxon>
        <taxon>Gammaproteobacteria</taxon>
        <taxon>Enterobacterales</taxon>
        <taxon>Morganellaceae</taxon>
        <taxon>Xenorhabdus</taxon>
    </lineage>
</organism>
<sequence length="153" mass="17808">MKLSIVLNQNDANKILGDGGFFDNPEERIKDRLEIVLSRFYPTDVDVIVSIKDVSLSSIVAESFEEEEKDFDLAELFYNKWNIQIEFSNSNIANEGFIEQLAKIYKDHCDLDLVKIKDNSIYNKYKLINKKGEIISYVYHDSINNKIWPDFAD</sequence>
<gene>
    <name evidence="1" type="ORF">Xkoz_03705</name>
</gene>
<proteinExistence type="predicted"/>
<evidence type="ECO:0000313" key="2">
    <source>
        <dbReference type="Proteomes" id="UP000221101"/>
    </source>
</evidence>
<name>A0A2D0KY09_9GAMM</name>
<comment type="caution">
    <text evidence="1">The sequence shown here is derived from an EMBL/GenBank/DDBJ whole genome shotgun (WGS) entry which is preliminary data.</text>
</comment>
<dbReference type="EMBL" id="NJCX01000047">
    <property type="protein sequence ID" value="PHM68321.1"/>
    <property type="molecule type" value="Genomic_DNA"/>
</dbReference>
<dbReference type="Proteomes" id="UP000221101">
    <property type="component" value="Unassembled WGS sequence"/>
</dbReference>
<reference evidence="1 2" key="1">
    <citation type="journal article" date="2017" name="Nat. Microbiol.">
        <title>Natural product diversity associated with the nematode symbionts Photorhabdus and Xenorhabdus.</title>
        <authorList>
            <person name="Tobias N.J."/>
            <person name="Wolff H."/>
            <person name="Djahanschiri B."/>
            <person name="Grundmann F."/>
            <person name="Kronenwerth M."/>
            <person name="Shi Y.M."/>
            <person name="Simonyi S."/>
            <person name="Grun P."/>
            <person name="Shapiro-Ilan D."/>
            <person name="Pidot S.J."/>
            <person name="Stinear T.P."/>
            <person name="Ebersberger I."/>
            <person name="Bode H.B."/>
        </authorList>
    </citation>
    <scope>NUCLEOTIDE SEQUENCE [LARGE SCALE GENOMIC DNA]</scope>
    <source>
        <strain evidence="1 2">DSM 17907</strain>
    </source>
</reference>
<accession>A0A2D0KY09</accession>
<dbReference type="AlphaFoldDB" id="A0A2D0KY09"/>
<evidence type="ECO:0000313" key="1">
    <source>
        <dbReference type="EMBL" id="PHM68321.1"/>
    </source>
</evidence>
<keyword evidence="2" id="KW-1185">Reference proteome</keyword>